<evidence type="ECO:0008006" key="4">
    <source>
        <dbReference type="Google" id="ProtNLM"/>
    </source>
</evidence>
<evidence type="ECO:0000313" key="3">
    <source>
        <dbReference type="Proteomes" id="UP000031623"/>
    </source>
</evidence>
<dbReference type="AlphaFoldDB" id="A0A090AD53"/>
<evidence type="ECO:0000256" key="1">
    <source>
        <dbReference type="ARBA" id="ARBA00007189"/>
    </source>
</evidence>
<dbReference type="Pfam" id="PF10087">
    <property type="entry name" value="DUF2325"/>
    <property type="match status" value="1"/>
</dbReference>
<dbReference type="InterPro" id="IPR016772">
    <property type="entry name" value="UCP020408"/>
</dbReference>
<dbReference type="STRING" id="40754.THII_0422"/>
<dbReference type="OrthoDB" id="8592530at2"/>
<reference evidence="2 3" key="1">
    <citation type="journal article" date="2014" name="ISME J.">
        <title>Ecophysiology of Thioploca ingrica as revealed by the complete genome sequence supplemented with proteomic evidence.</title>
        <authorList>
            <person name="Kojima H."/>
            <person name="Ogura Y."/>
            <person name="Yamamoto N."/>
            <person name="Togashi T."/>
            <person name="Mori H."/>
            <person name="Watanabe T."/>
            <person name="Nemoto F."/>
            <person name="Kurokawa K."/>
            <person name="Hayashi T."/>
            <person name="Fukui M."/>
        </authorList>
    </citation>
    <scope>NUCLEOTIDE SEQUENCE [LARGE SCALE GENOMIC DNA]</scope>
</reference>
<sequence length="110" mass="12258">MVIIIGADRLGNIESLLKERGFSDLKHITGRHPKAQKNNPISTSGAQLMILFTDFVGHNVMRNFRKQAREQQIPFIACKRSVGDLAKNLDKCGFAGQSMSCDNCQARCIH</sequence>
<dbReference type="KEGG" id="tig:THII_0422"/>
<accession>A0A090AD53</accession>
<dbReference type="EMBL" id="AP014633">
    <property type="protein sequence ID" value="BAP54719.1"/>
    <property type="molecule type" value="Genomic_DNA"/>
</dbReference>
<organism evidence="2 3">
    <name type="scientific">Thioploca ingrica</name>
    <dbReference type="NCBI Taxonomy" id="40754"/>
    <lineage>
        <taxon>Bacteria</taxon>
        <taxon>Pseudomonadati</taxon>
        <taxon>Pseudomonadota</taxon>
        <taxon>Gammaproteobacteria</taxon>
        <taxon>Thiotrichales</taxon>
        <taxon>Thiotrichaceae</taxon>
        <taxon>Thioploca</taxon>
    </lineage>
</organism>
<keyword evidence="3" id="KW-1185">Reference proteome</keyword>
<dbReference type="PIRSF" id="PIRSF020408">
    <property type="entry name" value="UCP020408"/>
    <property type="match status" value="1"/>
</dbReference>
<protein>
    <recommendedName>
        <fullName evidence="4">DUF2325 domain-containing protein</fullName>
    </recommendedName>
</protein>
<name>A0A090AD53_9GAMM</name>
<comment type="similarity">
    <text evidence="1">Belongs to the UPF0751 family.</text>
</comment>
<evidence type="ECO:0000313" key="2">
    <source>
        <dbReference type="EMBL" id="BAP54719.1"/>
    </source>
</evidence>
<dbReference type="Proteomes" id="UP000031623">
    <property type="component" value="Chromosome"/>
</dbReference>
<dbReference type="HOGENOM" id="CLU_151785_0_0_6"/>
<gene>
    <name evidence="2" type="ORF">THII_0422</name>
</gene>
<proteinExistence type="inferred from homology"/>